<evidence type="ECO:0000313" key="2">
    <source>
        <dbReference type="EMBL" id="OGK40682.1"/>
    </source>
</evidence>
<evidence type="ECO:0000256" key="1">
    <source>
        <dbReference type="SAM" id="Phobius"/>
    </source>
</evidence>
<evidence type="ECO:0000313" key="3">
    <source>
        <dbReference type="Proteomes" id="UP000177698"/>
    </source>
</evidence>
<evidence type="ECO:0008006" key="4">
    <source>
        <dbReference type="Google" id="ProtNLM"/>
    </source>
</evidence>
<keyword evidence="1" id="KW-0472">Membrane</keyword>
<dbReference type="CDD" id="cd04647">
    <property type="entry name" value="LbH_MAT_like"/>
    <property type="match status" value="1"/>
</dbReference>
<comment type="caution">
    <text evidence="2">The sequence shown here is derived from an EMBL/GenBank/DDBJ whole genome shotgun (WGS) entry which is preliminary data.</text>
</comment>
<accession>A0A1F7IBF5</accession>
<sequence length="178" mass="19546">MKALGEIGIGKTVKFILYTLYSVLIDLVLFSSLKIVLLRIAGASIGRDTVIHKVRFFNLYHHGFGNLKIGNYCYLGDEVMLDLADKITLEDHVTLSNRSLILTHTNVGYKNHPIQIHYPRIFKQVTIKEGSFIGAGVIILPGITISEKTVVGAGAVVTKNVAKNTVVVGSPAKFLKRL</sequence>
<dbReference type="EMBL" id="MGAG01000020">
    <property type="protein sequence ID" value="OGK40682.1"/>
    <property type="molecule type" value="Genomic_DNA"/>
</dbReference>
<dbReference type="STRING" id="1802056.A2954_00085"/>
<reference evidence="2 3" key="1">
    <citation type="journal article" date="2016" name="Nat. Commun.">
        <title>Thousands of microbial genomes shed light on interconnected biogeochemical processes in an aquifer system.</title>
        <authorList>
            <person name="Anantharaman K."/>
            <person name="Brown C.T."/>
            <person name="Hug L.A."/>
            <person name="Sharon I."/>
            <person name="Castelle C.J."/>
            <person name="Probst A.J."/>
            <person name="Thomas B.C."/>
            <person name="Singh A."/>
            <person name="Wilkins M.J."/>
            <person name="Karaoz U."/>
            <person name="Brodie E.L."/>
            <person name="Williams K.H."/>
            <person name="Hubbard S.S."/>
            <person name="Banfield J.F."/>
        </authorList>
    </citation>
    <scope>NUCLEOTIDE SEQUENCE [LARGE SCALE GENOMIC DNA]</scope>
</reference>
<dbReference type="Proteomes" id="UP000177698">
    <property type="component" value="Unassembled WGS sequence"/>
</dbReference>
<dbReference type="InterPro" id="IPR001451">
    <property type="entry name" value="Hexapep"/>
</dbReference>
<dbReference type="InterPro" id="IPR011004">
    <property type="entry name" value="Trimer_LpxA-like_sf"/>
</dbReference>
<proteinExistence type="predicted"/>
<dbReference type="PANTHER" id="PTHR43300">
    <property type="entry name" value="ACETYLTRANSFERASE"/>
    <property type="match status" value="1"/>
</dbReference>
<gene>
    <name evidence="2" type="ORF">A2954_00085</name>
</gene>
<dbReference type="PANTHER" id="PTHR43300:SF11">
    <property type="entry name" value="ACETYLTRANSFERASE RV3034C-RELATED"/>
    <property type="match status" value="1"/>
</dbReference>
<dbReference type="InterPro" id="IPR050179">
    <property type="entry name" value="Trans_hexapeptide_repeat"/>
</dbReference>
<dbReference type="Pfam" id="PF00132">
    <property type="entry name" value="Hexapep"/>
    <property type="match status" value="1"/>
</dbReference>
<dbReference type="SUPFAM" id="SSF51161">
    <property type="entry name" value="Trimeric LpxA-like enzymes"/>
    <property type="match status" value="1"/>
</dbReference>
<protein>
    <recommendedName>
        <fullName evidence="4">Acyltransferase</fullName>
    </recommendedName>
</protein>
<organism evidence="2 3">
    <name type="scientific">Candidatus Roizmanbacteria bacterium RIFCSPLOWO2_01_FULL_37_12</name>
    <dbReference type="NCBI Taxonomy" id="1802056"/>
    <lineage>
        <taxon>Bacteria</taxon>
        <taxon>Candidatus Roizmaniibacteriota</taxon>
    </lineage>
</organism>
<dbReference type="AlphaFoldDB" id="A0A1F7IBF5"/>
<keyword evidence="1" id="KW-0812">Transmembrane</keyword>
<keyword evidence="1" id="KW-1133">Transmembrane helix</keyword>
<feature type="transmembrane region" description="Helical" evidence="1">
    <location>
        <begin position="15"/>
        <end position="37"/>
    </location>
</feature>
<name>A0A1F7IBF5_9BACT</name>
<dbReference type="Gene3D" id="2.160.10.10">
    <property type="entry name" value="Hexapeptide repeat proteins"/>
    <property type="match status" value="1"/>
</dbReference>